<dbReference type="InterPro" id="IPR000535">
    <property type="entry name" value="MSP_dom"/>
</dbReference>
<organism evidence="6 7">
    <name type="scientific">Dichanthelium oligosanthes</name>
    <dbReference type="NCBI Taxonomy" id="888268"/>
    <lineage>
        <taxon>Eukaryota</taxon>
        <taxon>Viridiplantae</taxon>
        <taxon>Streptophyta</taxon>
        <taxon>Embryophyta</taxon>
        <taxon>Tracheophyta</taxon>
        <taxon>Spermatophyta</taxon>
        <taxon>Magnoliopsida</taxon>
        <taxon>Liliopsida</taxon>
        <taxon>Poales</taxon>
        <taxon>Poaceae</taxon>
        <taxon>PACMAD clade</taxon>
        <taxon>Panicoideae</taxon>
        <taxon>Panicodae</taxon>
        <taxon>Paniceae</taxon>
        <taxon>Dichantheliinae</taxon>
        <taxon>Dichanthelium</taxon>
    </lineage>
</organism>
<keyword evidence="4" id="KW-0472">Membrane</keyword>
<dbReference type="PROSITE" id="PS50202">
    <property type="entry name" value="MSP"/>
    <property type="match status" value="1"/>
</dbReference>
<evidence type="ECO:0000256" key="4">
    <source>
        <dbReference type="SAM" id="Phobius"/>
    </source>
</evidence>
<keyword evidence="7" id="KW-1185">Reference proteome</keyword>
<evidence type="ECO:0000256" key="2">
    <source>
        <dbReference type="SAM" id="Coils"/>
    </source>
</evidence>
<dbReference type="Gene3D" id="2.60.40.10">
    <property type="entry name" value="Immunoglobulins"/>
    <property type="match status" value="1"/>
</dbReference>
<evidence type="ECO:0000313" key="7">
    <source>
        <dbReference type="Proteomes" id="UP000095767"/>
    </source>
</evidence>
<dbReference type="Pfam" id="PF00635">
    <property type="entry name" value="Motile_Sperm"/>
    <property type="match status" value="1"/>
</dbReference>
<keyword evidence="4" id="KW-0812">Transmembrane</keyword>
<dbReference type="OrthoDB" id="733635at2759"/>
<dbReference type="PANTHER" id="PTHR33918">
    <property type="entry name" value="OS01G0704200 PROTEIN"/>
    <property type="match status" value="1"/>
</dbReference>
<proteinExistence type="inferred from homology"/>
<dbReference type="PANTHER" id="PTHR33918:SF3">
    <property type="entry name" value="CYTOCHROME P450 FAMILY PROTEIN"/>
    <property type="match status" value="1"/>
</dbReference>
<evidence type="ECO:0000259" key="5">
    <source>
        <dbReference type="PROSITE" id="PS50202"/>
    </source>
</evidence>
<feature type="transmembrane region" description="Helical" evidence="4">
    <location>
        <begin position="222"/>
        <end position="241"/>
    </location>
</feature>
<name>A0A1E5W2C0_9POAL</name>
<sequence length="595" mass="66090">MASLLCSQIKLSKAFVRRVCDNGQASLPRSLHWNPLQSGHFDNLVLRCTKNLSWESSLPYASTEDDASIIKGPNVIEPIDTEEATEIPIFQSNQDVVEVKNEPSMQLTAFKLPMWLIGPSILLVTGIVPTLWLPLSSVFLGPNIAGLLSLVGLDFIFNMGAMLFFLMADACGRPENNIFDLKKQVPVSYRFWNLAASIAGFLAPFALFFASHRGTLQPQLPFIPFAVLLGPYLLLLSVQMLTEMLTWHWKSPVWLVAPVVYEGYRVLQLMRGLQLADEISAPGWMVQSLRGLVSWWVLVLGIQLMRVAWFAGLSFAKNSSYGKGLNIVENLQCLGNRFARHLAFVETKKQISCSMQLTNRTDDYIGFKVKTTSPKKYCVRPNSGIVPPRSTSDVIVSMQAQKEAPPDMQCKDKFLVQSVIVAEGKSAKDITGDMVITGDMFTKESGNVVDEVKLKVVYVPPPKPPSPVREGSEEGSSPRPSLSDGSNLNYQEVRTANIIAWFNSQEMQTTRESDEPPSYTAVKAQKDQEGFTSETSALISKLTEERNSAIQQNNKLREELDLVRRELSKQNGGFSFVVVAAIALLGILLGFLMKR</sequence>
<feature type="transmembrane region" description="Helical" evidence="4">
    <location>
        <begin position="293"/>
        <end position="316"/>
    </location>
</feature>
<feature type="transmembrane region" description="Helical" evidence="4">
    <location>
        <begin position="574"/>
        <end position="593"/>
    </location>
</feature>
<gene>
    <name evidence="6" type="ORF">BAE44_0007437</name>
</gene>
<evidence type="ECO:0000256" key="3">
    <source>
        <dbReference type="SAM" id="MobiDB-lite"/>
    </source>
</evidence>
<feature type="transmembrane region" description="Helical" evidence="4">
    <location>
        <begin position="189"/>
        <end position="210"/>
    </location>
</feature>
<feature type="region of interest" description="Disordered" evidence="3">
    <location>
        <begin position="458"/>
        <end position="488"/>
    </location>
</feature>
<comment type="similarity">
    <text evidence="1">Belongs to the VAMP-associated protein (VAP) (TC 9.B.17) family.</text>
</comment>
<keyword evidence="2" id="KW-0175">Coiled coil</keyword>
<dbReference type="SUPFAM" id="SSF49354">
    <property type="entry name" value="PapD-like"/>
    <property type="match status" value="1"/>
</dbReference>
<dbReference type="InterPro" id="IPR013783">
    <property type="entry name" value="Ig-like_fold"/>
</dbReference>
<feature type="transmembrane region" description="Helical" evidence="4">
    <location>
        <begin position="144"/>
        <end position="168"/>
    </location>
</feature>
<accession>A0A1E5W2C0</accession>
<dbReference type="AlphaFoldDB" id="A0A1E5W2C0"/>
<reference evidence="6 7" key="1">
    <citation type="submission" date="2016-09" db="EMBL/GenBank/DDBJ databases">
        <title>The draft genome of Dichanthelium oligosanthes: A C3 panicoid grass species.</title>
        <authorList>
            <person name="Studer A.J."/>
            <person name="Schnable J.C."/>
            <person name="Brutnell T.P."/>
        </authorList>
    </citation>
    <scope>NUCLEOTIDE SEQUENCE [LARGE SCALE GENOMIC DNA]</scope>
    <source>
        <strain evidence="7">cv. Kellogg 1175</strain>
        <tissue evidence="6">Leaf</tissue>
    </source>
</reference>
<dbReference type="FunFam" id="2.60.40.10:FF:000813">
    <property type="entry name" value="Vesicle-associated protein 1-1"/>
    <property type="match status" value="1"/>
</dbReference>
<feature type="transmembrane region" description="Helical" evidence="4">
    <location>
        <begin position="112"/>
        <end position="132"/>
    </location>
</feature>
<evidence type="ECO:0000313" key="6">
    <source>
        <dbReference type="EMBL" id="OEL31547.1"/>
    </source>
</evidence>
<feature type="coiled-coil region" evidence="2">
    <location>
        <begin position="539"/>
        <end position="566"/>
    </location>
</feature>
<dbReference type="GO" id="GO:0005783">
    <property type="term" value="C:endoplasmic reticulum"/>
    <property type="evidence" value="ECO:0007669"/>
    <property type="project" value="UniProtKB-ARBA"/>
</dbReference>
<feature type="domain" description="MSP" evidence="5">
    <location>
        <begin position="324"/>
        <end position="459"/>
    </location>
</feature>
<keyword evidence="4" id="KW-1133">Transmembrane helix</keyword>
<dbReference type="Proteomes" id="UP000095767">
    <property type="component" value="Unassembled WGS sequence"/>
</dbReference>
<protein>
    <submittedName>
        <fullName evidence="6">Vesicle-associated protein 1-2</fullName>
    </submittedName>
</protein>
<evidence type="ECO:0000256" key="1">
    <source>
        <dbReference type="ARBA" id="ARBA00008932"/>
    </source>
</evidence>
<dbReference type="EMBL" id="LWDX02023145">
    <property type="protein sequence ID" value="OEL31547.1"/>
    <property type="molecule type" value="Genomic_DNA"/>
</dbReference>
<comment type="caution">
    <text evidence="6">The sequence shown here is derived from an EMBL/GenBank/DDBJ whole genome shotgun (WGS) entry which is preliminary data.</text>
</comment>
<dbReference type="InterPro" id="IPR008962">
    <property type="entry name" value="PapD-like_sf"/>
</dbReference>